<evidence type="ECO:0000313" key="2">
    <source>
        <dbReference type="Proteomes" id="UP000317327"/>
    </source>
</evidence>
<dbReference type="RefSeq" id="WP_143502780.1">
    <property type="nucleotide sequence ID" value="NZ_SCFV01000011.1"/>
</dbReference>
<organism evidence="1 2">
    <name type="scientific">Ectopseudomonas mendocina</name>
    <name type="common">Pseudomonas mendocina</name>
    <dbReference type="NCBI Taxonomy" id="300"/>
    <lineage>
        <taxon>Bacteria</taxon>
        <taxon>Pseudomonadati</taxon>
        <taxon>Pseudomonadota</taxon>
        <taxon>Gammaproteobacteria</taxon>
        <taxon>Pseudomonadales</taxon>
        <taxon>Pseudomonadaceae</taxon>
        <taxon>Ectopseudomonas</taxon>
    </lineage>
</organism>
<dbReference type="Proteomes" id="UP000317327">
    <property type="component" value="Unassembled WGS sequence"/>
</dbReference>
<comment type="caution">
    <text evidence="1">The sequence shown here is derived from an EMBL/GenBank/DDBJ whole genome shotgun (WGS) entry which is preliminary data.</text>
</comment>
<reference evidence="1 2" key="1">
    <citation type="submission" date="2019-01" db="EMBL/GenBank/DDBJ databases">
        <title>Whole genome shotgun sequencing of Pseudomonas spp. isolated by its ability to degrade furfural.</title>
        <authorList>
            <person name="Donoso R."/>
            <person name="Farkas C."/>
            <person name="Villegas P."/>
            <person name="Gonzales-Toro F."/>
            <person name="Guajardo-Parra M."/>
            <person name="Araya-Nail M."/>
            <person name="Morgante V."/>
            <person name="Perez-Pantoja D."/>
        </authorList>
    </citation>
    <scope>NUCLEOTIDE SEQUENCE [LARGE SCALE GENOMIC DNA]</scope>
    <source>
        <strain evidence="1 2">VN231</strain>
    </source>
</reference>
<evidence type="ECO:0000313" key="1">
    <source>
        <dbReference type="EMBL" id="TRO13291.1"/>
    </source>
</evidence>
<sequence>MLSLFSVWCTRDGMRLDAQLSAAGLPRQGLRHASTFRPALQVLPLALELLWEPLDFQALVQFLTHPICPVPGYAGRRLAEKVADAPGIGGAYWQRTLARIDEYYGEERAGSVREKIALWVEHARFPAESGAPIEAVIERVAHLAAFFRQRLGEDDSAKRLAFLASYGQCQSCLDSLVRLQAQGTVVFRPRQLQKLVAQTTASGTENSLWPAEVGAVQVVNHPGAITEPVARVIWSPLALPPLPGSDPWSTAELRVLKEAGVELPSAADRLGQVTASWLRPVMAAREQLVLVLPPAEEEVHPLWLMIEALVEKPRIHTLETLLGAGGAMLAPITAQPLPSPKRWWQLPDDVSVALLVVLRGRPHPGANGSRLLRRLPKRACARSSSPLRTWPGRSTRIPACIGTCAITSTICSTWRPRLWPATRP</sequence>
<dbReference type="AlphaFoldDB" id="A0ABD7RSN4"/>
<name>A0ABD7RSN4_ECTME</name>
<accession>A0ABD7RSN4</accession>
<dbReference type="EMBL" id="SCFV01000011">
    <property type="protein sequence ID" value="TRO13291.1"/>
    <property type="molecule type" value="Genomic_DNA"/>
</dbReference>
<protein>
    <submittedName>
        <fullName evidence="1">Uncharacterized protein</fullName>
    </submittedName>
</protein>
<proteinExistence type="predicted"/>
<gene>
    <name evidence="1" type="ORF">EQ836_21345</name>
</gene>